<dbReference type="Gene3D" id="1.20.120.710">
    <property type="entry name" value="Haloacid dehalogenase hydrolase-like domain"/>
    <property type="match status" value="1"/>
</dbReference>
<accession>A0A410DTP8</accession>
<keyword evidence="3" id="KW-0378">Hydrolase</keyword>
<dbReference type="PANTHER" id="PTHR46470:SF2">
    <property type="entry name" value="GLYCERALDEHYDE 3-PHOSPHATE PHOSPHATASE"/>
    <property type="match status" value="1"/>
</dbReference>
<dbReference type="RefSeq" id="WP_128213165.1">
    <property type="nucleotide sequence ID" value="NZ_CP025746.1"/>
</dbReference>
<dbReference type="InterPro" id="IPR006549">
    <property type="entry name" value="HAD-SF_hydro_IIIA"/>
</dbReference>
<dbReference type="AlphaFoldDB" id="A0A410DTP8"/>
<evidence type="ECO:0000256" key="3">
    <source>
        <dbReference type="ARBA" id="ARBA00022801"/>
    </source>
</evidence>
<dbReference type="SFLD" id="SFLDG01129">
    <property type="entry name" value="C1.5:_HAD__Beta-PGM__Phosphata"/>
    <property type="match status" value="1"/>
</dbReference>
<dbReference type="GO" id="GO:0016791">
    <property type="term" value="F:phosphatase activity"/>
    <property type="evidence" value="ECO:0007669"/>
    <property type="project" value="TreeGrafter"/>
</dbReference>
<dbReference type="NCBIfam" id="TIGR01549">
    <property type="entry name" value="HAD-SF-IA-v1"/>
    <property type="match status" value="1"/>
</dbReference>
<dbReference type="GO" id="GO:0046872">
    <property type="term" value="F:metal ion binding"/>
    <property type="evidence" value="ECO:0007669"/>
    <property type="project" value="UniProtKB-KW"/>
</dbReference>
<dbReference type="OrthoDB" id="9802350at2"/>
<dbReference type="NCBIfam" id="TIGR01509">
    <property type="entry name" value="HAD-SF-IA-v3"/>
    <property type="match status" value="1"/>
</dbReference>
<evidence type="ECO:0000256" key="1">
    <source>
        <dbReference type="ARBA" id="ARBA00001946"/>
    </source>
</evidence>
<dbReference type="InterPro" id="IPR006439">
    <property type="entry name" value="HAD-SF_hydro_IA"/>
</dbReference>
<gene>
    <name evidence="5" type="ORF">C1I91_12420</name>
</gene>
<evidence type="ECO:0000313" key="5">
    <source>
        <dbReference type="EMBL" id="QAA32378.1"/>
    </source>
</evidence>
<evidence type="ECO:0000313" key="6">
    <source>
        <dbReference type="Proteomes" id="UP000286268"/>
    </source>
</evidence>
<dbReference type="InterPro" id="IPR051400">
    <property type="entry name" value="HAD-like_hydrolase"/>
</dbReference>
<dbReference type="EMBL" id="CP025746">
    <property type="protein sequence ID" value="QAA32378.1"/>
    <property type="molecule type" value="Genomic_DNA"/>
</dbReference>
<dbReference type="InterPro" id="IPR023214">
    <property type="entry name" value="HAD_sf"/>
</dbReference>
<comment type="cofactor">
    <cofactor evidence="1">
        <name>Mg(2+)</name>
        <dbReference type="ChEBI" id="CHEBI:18420"/>
    </cofactor>
</comment>
<dbReference type="Pfam" id="PF00702">
    <property type="entry name" value="Hydrolase"/>
    <property type="match status" value="1"/>
</dbReference>
<proteinExistence type="predicted"/>
<evidence type="ECO:0000256" key="4">
    <source>
        <dbReference type="ARBA" id="ARBA00022842"/>
    </source>
</evidence>
<dbReference type="GO" id="GO:0044281">
    <property type="term" value="P:small molecule metabolic process"/>
    <property type="evidence" value="ECO:0007669"/>
    <property type="project" value="UniProtKB-ARBA"/>
</dbReference>
<evidence type="ECO:0008006" key="7">
    <source>
        <dbReference type="Google" id="ProtNLM"/>
    </source>
</evidence>
<dbReference type="Proteomes" id="UP000286268">
    <property type="component" value="Chromosome"/>
</dbReference>
<evidence type="ECO:0000256" key="2">
    <source>
        <dbReference type="ARBA" id="ARBA00022723"/>
    </source>
</evidence>
<dbReference type="Gene3D" id="3.40.50.1000">
    <property type="entry name" value="HAD superfamily/HAD-like"/>
    <property type="match status" value="1"/>
</dbReference>
<dbReference type="PANTHER" id="PTHR46470">
    <property type="entry name" value="N-ACYLNEURAMINATE-9-PHOSPHATASE"/>
    <property type="match status" value="1"/>
</dbReference>
<dbReference type="SFLD" id="SFLDS00003">
    <property type="entry name" value="Haloacid_Dehalogenase"/>
    <property type="match status" value="1"/>
</dbReference>
<name>A0A410DTP8_9CLOT</name>
<keyword evidence="6" id="KW-1185">Reference proteome</keyword>
<dbReference type="PRINTS" id="PR00413">
    <property type="entry name" value="HADHALOGNASE"/>
</dbReference>
<dbReference type="SUPFAM" id="SSF56784">
    <property type="entry name" value="HAD-like"/>
    <property type="match status" value="1"/>
</dbReference>
<keyword evidence="4" id="KW-0460">Magnesium</keyword>
<dbReference type="InterPro" id="IPR036412">
    <property type="entry name" value="HAD-like_sf"/>
</dbReference>
<protein>
    <recommendedName>
        <fullName evidence="7">HAD family hydrolase</fullName>
    </recommendedName>
</protein>
<dbReference type="NCBIfam" id="TIGR01662">
    <property type="entry name" value="HAD-SF-IIIA"/>
    <property type="match status" value="1"/>
</dbReference>
<dbReference type="KEGG" id="cmah:C1I91_12420"/>
<keyword evidence="2" id="KW-0479">Metal-binding</keyword>
<organism evidence="5 6">
    <name type="scientific">Clostridium manihotivorum</name>
    <dbReference type="NCBI Taxonomy" id="2320868"/>
    <lineage>
        <taxon>Bacteria</taxon>
        <taxon>Bacillati</taxon>
        <taxon>Bacillota</taxon>
        <taxon>Clostridia</taxon>
        <taxon>Eubacteriales</taxon>
        <taxon>Clostridiaceae</taxon>
        <taxon>Clostridium</taxon>
    </lineage>
</organism>
<reference evidence="5 6" key="1">
    <citation type="submission" date="2018-01" db="EMBL/GenBank/DDBJ databases">
        <title>Genome Sequencing and Assembly of Anaerobacter polyendosporus strain CT4.</title>
        <authorList>
            <person name="Tachaapaikoon C."/>
            <person name="Sutheeworapong S."/>
            <person name="Jenjaroenpun P."/>
            <person name="Wongsurawat T."/>
            <person name="Nookeaw I."/>
            <person name="Cheawchanlertfa P."/>
            <person name="Kosugi A."/>
            <person name="Cheevadhanarak S."/>
            <person name="Ratanakhanokchai K."/>
        </authorList>
    </citation>
    <scope>NUCLEOTIDE SEQUENCE [LARGE SCALE GENOMIC DNA]</scope>
    <source>
        <strain evidence="5 6">CT4</strain>
    </source>
</reference>
<sequence>MDKIKAIFFDMGNTLLHFHYGQSDYEKDIHGLMHLTKYLNRFNTNIKLDQVKQGFYEVWMETIKDRQTTFVEYPIENFLNKFLQEYEVVLTLDQCIEAINLFYTEYRNQLYFEPSIYDTLKHLKDKGYKTGIISNTCYYDEVMKECFKKAAIYDLIDDFTFSYSLRIGKPKEQIFKVALNNMKITPNEAVMVGDSLEKDIKPASDLGMKTIWLNNKTSNINSDIKPNIEISSLAELTKYI</sequence>